<feature type="domain" description="DUF6938" evidence="3">
    <location>
        <begin position="381"/>
        <end position="521"/>
    </location>
</feature>
<feature type="domain" description="DUF6937" evidence="2">
    <location>
        <begin position="7"/>
        <end position="242"/>
    </location>
</feature>
<protein>
    <submittedName>
        <fullName evidence="4">Uncharacterized protein</fullName>
    </submittedName>
</protein>
<reference evidence="4 5" key="1">
    <citation type="submission" date="2024-03" db="EMBL/GenBank/DDBJ databases">
        <title>Human intestinal bacterial collection.</title>
        <authorList>
            <person name="Pauvert C."/>
            <person name="Hitch T.C.A."/>
            <person name="Clavel T."/>
        </authorList>
    </citation>
    <scope>NUCLEOTIDE SEQUENCE [LARGE SCALE GENOMIC DNA]</scope>
    <source>
        <strain evidence="4 5">CLA-AA-H255</strain>
    </source>
</reference>
<evidence type="ECO:0000256" key="1">
    <source>
        <dbReference type="SAM" id="MobiDB-lite"/>
    </source>
</evidence>
<dbReference type="Pfam" id="PF22052">
    <property type="entry name" value="DUF6937"/>
    <property type="match status" value="1"/>
</dbReference>
<gene>
    <name evidence="4" type="ORF">WMO14_08290</name>
</gene>
<dbReference type="Proteomes" id="UP001442364">
    <property type="component" value="Unassembled WGS sequence"/>
</dbReference>
<evidence type="ECO:0000313" key="5">
    <source>
        <dbReference type="Proteomes" id="UP001442364"/>
    </source>
</evidence>
<evidence type="ECO:0000259" key="3">
    <source>
        <dbReference type="Pfam" id="PF22053"/>
    </source>
</evidence>
<dbReference type="Pfam" id="PF22053">
    <property type="entry name" value="DUF6938"/>
    <property type="match status" value="2"/>
</dbReference>
<organism evidence="4 5">
    <name type="scientific">[Lactobacillus] rogosae</name>
    <dbReference type="NCBI Taxonomy" id="706562"/>
    <lineage>
        <taxon>Bacteria</taxon>
        <taxon>Bacillati</taxon>
        <taxon>Bacillota</taxon>
        <taxon>Clostridia</taxon>
        <taxon>Lachnospirales</taxon>
        <taxon>Lachnospiraceae</taxon>
        <taxon>Lachnospira</taxon>
    </lineage>
</organism>
<evidence type="ECO:0000259" key="2">
    <source>
        <dbReference type="Pfam" id="PF22052"/>
    </source>
</evidence>
<accession>A0ABV1BWL9</accession>
<dbReference type="RefSeq" id="WP_349153640.1">
    <property type="nucleotide sequence ID" value="NZ_JBBMER010000005.1"/>
</dbReference>
<name>A0ABV1BWL9_9FIRM</name>
<sequence>MQDKSKVIFNNEIDRKAYRKAINSKKKYARKYGDDSNADYKMTIKKNKYIGDMLGVYDVRVADKPASVSNGNKEEFDTDKGIIVGNIRMGFGHYRISMAIASAANALGYVPYWMDLNSYDNTTCTKVIRAQNDLYSLGSRLSQKSRLFNRLVWEPMNYEGFRKLSYNASDQKNAELMAPVYKNVPKNIPVIATHVWPAQAAVHAGMKNVVNAIPDNWPMALHLSEGSIHTVQTHYAYQGYRILNGMDGNKVLNEMPADSLVYTGHYIDHELVTNIEADCNARIARKQNGKPMRFLLTIGGAGAQKEIFAHIIKYLIPYIKKNKAVLYVNVGDYKNVWDELIRDIPQMRELATEYFDNWKDTKAFATKALSASQINNSDVVTDNNRDDNSKNITADNSSEDTSDNITGIHGFYHKNIFEAVYCTNLLMRSADVLVTKPSELAFYPVPKLFIKRVGGHEQWGAVHSAEIGDGTLECRDIPHTLQMIKLFMEDDTYIIDMCKNIKKNKQMGIYNGAYEAVKLAVNMKKSDI</sequence>
<evidence type="ECO:0000313" key="4">
    <source>
        <dbReference type="EMBL" id="MEQ2379878.1"/>
    </source>
</evidence>
<dbReference type="EMBL" id="JBBMER010000005">
    <property type="protein sequence ID" value="MEQ2379878.1"/>
    <property type="molecule type" value="Genomic_DNA"/>
</dbReference>
<feature type="region of interest" description="Disordered" evidence="1">
    <location>
        <begin position="378"/>
        <end position="400"/>
    </location>
</feature>
<dbReference type="InterPro" id="IPR054218">
    <property type="entry name" value="DUF6938"/>
</dbReference>
<proteinExistence type="predicted"/>
<feature type="domain" description="DUF6938" evidence="3">
    <location>
        <begin position="255"/>
        <end position="376"/>
    </location>
</feature>
<dbReference type="InterPro" id="IPR054217">
    <property type="entry name" value="DUF6937"/>
</dbReference>
<keyword evidence="5" id="KW-1185">Reference proteome</keyword>
<comment type="caution">
    <text evidence="4">The sequence shown here is derived from an EMBL/GenBank/DDBJ whole genome shotgun (WGS) entry which is preliminary data.</text>
</comment>